<dbReference type="Proteomes" id="UP000186922">
    <property type="component" value="Unassembled WGS sequence"/>
</dbReference>
<dbReference type="EMBL" id="BDGG01000001">
    <property type="protein sequence ID" value="GAU90794.1"/>
    <property type="molecule type" value="Genomic_DNA"/>
</dbReference>
<evidence type="ECO:0000313" key="1">
    <source>
        <dbReference type="EMBL" id="GAU90794.1"/>
    </source>
</evidence>
<reference evidence="1 2" key="1">
    <citation type="journal article" date="2016" name="Nat. Commun.">
        <title>Extremotolerant tardigrade genome and improved radiotolerance of human cultured cells by tardigrade-unique protein.</title>
        <authorList>
            <person name="Hashimoto T."/>
            <person name="Horikawa D.D."/>
            <person name="Saito Y."/>
            <person name="Kuwahara H."/>
            <person name="Kozuka-Hata H."/>
            <person name="Shin-I T."/>
            <person name="Minakuchi Y."/>
            <person name="Ohishi K."/>
            <person name="Motoyama A."/>
            <person name="Aizu T."/>
            <person name="Enomoto A."/>
            <person name="Kondo K."/>
            <person name="Tanaka S."/>
            <person name="Hara Y."/>
            <person name="Koshikawa S."/>
            <person name="Sagara H."/>
            <person name="Miura T."/>
            <person name="Yokobori S."/>
            <person name="Miyagawa K."/>
            <person name="Suzuki Y."/>
            <person name="Kubo T."/>
            <person name="Oyama M."/>
            <person name="Kohara Y."/>
            <person name="Fujiyama A."/>
            <person name="Arakawa K."/>
            <person name="Katayama T."/>
            <person name="Toyoda A."/>
            <person name="Kunieda T."/>
        </authorList>
    </citation>
    <scope>NUCLEOTIDE SEQUENCE [LARGE SCALE GENOMIC DNA]</scope>
    <source>
        <strain evidence="1 2">YOKOZUNA-1</strain>
    </source>
</reference>
<dbReference type="AlphaFoldDB" id="A0A1D1UM57"/>
<evidence type="ECO:0008006" key="3">
    <source>
        <dbReference type="Google" id="ProtNLM"/>
    </source>
</evidence>
<keyword evidence="2" id="KW-1185">Reference proteome</keyword>
<evidence type="ECO:0000313" key="2">
    <source>
        <dbReference type="Proteomes" id="UP000186922"/>
    </source>
</evidence>
<proteinExistence type="predicted"/>
<organism evidence="1 2">
    <name type="scientific">Ramazzottius varieornatus</name>
    <name type="common">Water bear</name>
    <name type="synonym">Tardigrade</name>
    <dbReference type="NCBI Taxonomy" id="947166"/>
    <lineage>
        <taxon>Eukaryota</taxon>
        <taxon>Metazoa</taxon>
        <taxon>Ecdysozoa</taxon>
        <taxon>Tardigrada</taxon>
        <taxon>Eutardigrada</taxon>
        <taxon>Parachela</taxon>
        <taxon>Hypsibioidea</taxon>
        <taxon>Ramazzottiidae</taxon>
        <taxon>Ramazzottius</taxon>
    </lineage>
</organism>
<dbReference type="OrthoDB" id="10247717at2759"/>
<name>A0A1D1UM57_RAMVA</name>
<dbReference type="InterPro" id="IPR027417">
    <property type="entry name" value="P-loop_NTPase"/>
</dbReference>
<comment type="caution">
    <text evidence="1">The sequence shown here is derived from an EMBL/GenBank/DDBJ whole genome shotgun (WGS) entry which is preliminary data.</text>
</comment>
<protein>
    <recommendedName>
        <fullName evidence="3">DNA2/NAM7 helicase-like C-terminal domain-containing protein</fullName>
    </recommendedName>
</protein>
<dbReference type="Gene3D" id="3.40.50.300">
    <property type="entry name" value="P-loop containing nucleotide triphosphate hydrolases"/>
    <property type="match status" value="1"/>
</dbReference>
<gene>
    <name evidence="1" type="primary">RvY_03162-1</name>
    <name evidence="1" type="synonym">RvY_03162.1</name>
    <name evidence="1" type="ORF">RvY_03162</name>
</gene>
<accession>A0A1D1UM57</accession>
<sequence length="154" mass="17029">MDDAEYTVRFAKALLAGGQENLGTFVILTRTTSYCQKLRDLAEYELPNTEVHTVAGFQSRVADTVLFCADAAGLKEGECAWEEKRICQAMSAARKHLFILGHVKSLKVNKAWLDVNKDAGKRRKKDAILLGAGGELVSPERVLEKLKPGDKVKH</sequence>
<dbReference type="SUPFAM" id="SSF52540">
    <property type="entry name" value="P-loop containing nucleoside triphosphate hydrolases"/>
    <property type="match status" value="1"/>
</dbReference>